<protein>
    <submittedName>
        <fullName evidence="2">Beta-lactamase</fullName>
    </submittedName>
</protein>
<dbReference type="PATRIC" id="fig|1497955.3.peg.612"/>
<organism evidence="2 3">
    <name type="scientific">Amygdalobacter nucleatus</name>
    <dbReference type="NCBI Taxonomy" id="3029274"/>
    <lineage>
        <taxon>Bacteria</taxon>
        <taxon>Bacillati</taxon>
        <taxon>Bacillota</taxon>
        <taxon>Clostridia</taxon>
        <taxon>Eubacteriales</taxon>
        <taxon>Oscillospiraceae</taxon>
        <taxon>Amygdalobacter</taxon>
    </lineage>
</organism>
<dbReference type="InterPro" id="IPR012338">
    <property type="entry name" value="Beta-lactam/transpept-like"/>
</dbReference>
<dbReference type="PANTHER" id="PTHR43283">
    <property type="entry name" value="BETA-LACTAMASE-RELATED"/>
    <property type="match status" value="1"/>
</dbReference>
<dbReference type="PANTHER" id="PTHR43283:SF7">
    <property type="entry name" value="BETA-LACTAMASE-RELATED DOMAIN-CONTAINING PROTEIN"/>
    <property type="match status" value="1"/>
</dbReference>
<dbReference type="Pfam" id="PF00144">
    <property type="entry name" value="Beta-lactamase"/>
    <property type="match status" value="1"/>
</dbReference>
<name>A0A133YEC1_9FIRM</name>
<dbReference type="SUPFAM" id="SSF56601">
    <property type="entry name" value="beta-lactamase/transpeptidase-like"/>
    <property type="match status" value="1"/>
</dbReference>
<accession>A0A133YEC1</accession>
<evidence type="ECO:0000259" key="1">
    <source>
        <dbReference type="Pfam" id="PF00144"/>
    </source>
</evidence>
<dbReference type="EMBL" id="LSCV01000012">
    <property type="protein sequence ID" value="KXB41546.1"/>
    <property type="molecule type" value="Genomic_DNA"/>
</dbReference>
<keyword evidence="3" id="KW-1185">Reference proteome</keyword>
<dbReference type="AlphaFoldDB" id="A0A133YEC1"/>
<dbReference type="Proteomes" id="UP000070080">
    <property type="component" value="Unassembled WGS sequence"/>
</dbReference>
<dbReference type="Gene3D" id="3.40.710.10">
    <property type="entry name" value="DD-peptidase/beta-lactamase superfamily"/>
    <property type="match status" value="1"/>
</dbReference>
<evidence type="ECO:0000313" key="3">
    <source>
        <dbReference type="Proteomes" id="UP000070080"/>
    </source>
</evidence>
<evidence type="ECO:0000313" key="2">
    <source>
        <dbReference type="EMBL" id="KXB41546.1"/>
    </source>
</evidence>
<sequence>MDKLKAELLALGVKNLILKEAGKVVWQFQTEPNRLFNQYSVTKAFTALACLAACRAGFLSLDSNVTELLKKLEAANKANLSSTNTEQIETHIKANCVENLAITAKEVRYDVSELNALAIKLEQAELQLLFCNLPKRARLEQLTIRHLLNMTSGHGQTHMFIDERQKLSLGTNWFDFCLNLSFARRPGTHFLYTNAGPYMAGVLVQALTGKRLSQNLANLFKLGLGMEHVKWQQDPLGYEFGASELFMSTEKLSEFAEILRKGGQAYTSEEAVKLATSVSYNNAEKGIYYGYGFWLYPDGAYRADGSHGQYIMVDAKRNLSLAVNSDATDERQLKELLYTSLIKH</sequence>
<dbReference type="STRING" id="1497955.HMPREF1872_00634"/>
<proteinExistence type="predicted"/>
<comment type="caution">
    <text evidence="2">The sequence shown here is derived from an EMBL/GenBank/DDBJ whole genome shotgun (WGS) entry which is preliminary data.</text>
</comment>
<reference evidence="3" key="1">
    <citation type="submission" date="2016-01" db="EMBL/GenBank/DDBJ databases">
        <authorList>
            <person name="Mitreva M."/>
            <person name="Pepin K.H."/>
            <person name="Mihindukulasuriya K.A."/>
            <person name="Fulton R."/>
            <person name="Fronick C."/>
            <person name="O'Laughlin M."/>
            <person name="Miner T."/>
            <person name="Herter B."/>
            <person name="Rosa B.A."/>
            <person name="Cordes M."/>
            <person name="Tomlinson C."/>
            <person name="Wollam A."/>
            <person name="Palsikar V.B."/>
            <person name="Mardis E.R."/>
            <person name="Wilson R.K."/>
        </authorList>
    </citation>
    <scope>NUCLEOTIDE SEQUENCE [LARGE SCALE GENOMIC DNA]</scope>
    <source>
        <strain evidence="3">KA00274</strain>
    </source>
</reference>
<dbReference type="OrthoDB" id="9773047at2"/>
<gene>
    <name evidence="2" type="ORF">HMPREF1872_00634</name>
</gene>
<dbReference type="InterPro" id="IPR050789">
    <property type="entry name" value="Diverse_Enzym_Activities"/>
</dbReference>
<feature type="domain" description="Beta-lactamase-related" evidence="1">
    <location>
        <begin position="29"/>
        <end position="329"/>
    </location>
</feature>
<dbReference type="InterPro" id="IPR001466">
    <property type="entry name" value="Beta-lactam-related"/>
</dbReference>
<dbReference type="RefSeq" id="WP_066713739.1">
    <property type="nucleotide sequence ID" value="NZ_CP118869.1"/>
</dbReference>